<organism evidence="2 3">
    <name type="scientific">Reticulomyxa filosa</name>
    <dbReference type="NCBI Taxonomy" id="46433"/>
    <lineage>
        <taxon>Eukaryota</taxon>
        <taxon>Sar</taxon>
        <taxon>Rhizaria</taxon>
        <taxon>Retaria</taxon>
        <taxon>Foraminifera</taxon>
        <taxon>Monothalamids</taxon>
        <taxon>Reticulomyxidae</taxon>
        <taxon>Reticulomyxa</taxon>
    </lineage>
</organism>
<feature type="compositionally biased region" description="Polar residues" evidence="1">
    <location>
        <begin position="455"/>
        <end position="481"/>
    </location>
</feature>
<dbReference type="EMBL" id="ASPP01027297">
    <property type="protein sequence ID" value="ETO06267.1"/>
    <property type="molecule type" value="Genomic_DNA"/>
</dbReference>
<gene>
    <name evidence="2" type="ORF">RFI_31130</name>
</gene>
<comment type="caution">
    <text evidence="2">The sequence shown here is derived from an EMBL/GenBank/DDBJ whole genome shotgun (WGS) entry which is preliminary data.</text>
</comment>
<feature type="compositionally biased region" description="Polar residues" evidence="1">
    <location>
        <begin position="489"/>
        <end position="504"/>
    </location>
</feature>
<proteinExistence type="predicted"/>
<feature type="non-terminal residue" evidence="2">
    <location>
        <position position="1"/>
    </location>
</feature>
<dbReference type="Proteomes" id="UP000023152">
    <property type="component" value="Unassembled WGS sequence"/>
</dbReference>
<feature type="region of interest" description="Disordered" evidence="1">
    <location>
        <begin position="406"/>
        <end position="534"/>
    </location>
</feature>
<evidence type="ECO:0000313" key="2">
    <source>
        <dbReference type="EMBL" id="ETO06267.1"/>
    </source>
</evidence>
<evidence type="ECO:0000256" key="1">
    <source>
        <dbReference type="SAM" id="MobiDB-lite"/>
    </source>
</evidence>
<keyword evidence="3" id="KW-1185">Reference proteome</keyword>
<reference evidence="2 3" key="1">
    <citation type="journal article" date="2013" name="Curr. Biol.">
        <title>The Genome of the Foraminiferan Reticulomyxa filosa.</title>
        <authorList>
            <person name="Glockner G."/>
            <person name="Hulsmann N."/>
            <person name="Schleicher M."/>
            <person name="Noegel A.A."/>
            <person name="Eichinger L."/>
            <person name="Gallinger C."/>
            <person name="Pawlowski J."/>
            <person name="Sierra R."/>
            <person name="Euteneuer U."/>
            <person name="Pillet L."/>
            <person name="Moustafa A."/>
            <person name="Platzer M."/>
            <person name="Groth M."/>
            <person name="Szafranski K."/>
            <person name="Schliwa M."/>
        </authorList>
    </citation>
    <scope>NUCLEOTIDE SEQUENCE [LARGE SCALE GENOMIC DNA]</scope>
</reference>
<accession>X6LYM7</accession>
<feature type="compositionally biased region" description="Polar residues" evidence="1">
    <location>
        <begin position="423"/>
        <end position="446"/>
    </location>
</feature>
<sequence>TTTTTTTTTTMMQGNTPTIAMDPYERIAVELLIKSLDFYFAEYEKNCKDLEQWERTCEHVRLEIERCDQQVRAFWARQCNANLRQWNRLKDAKDKALLLKGRLLLQHMDVLNTCKERCEYVHGIRQQQQQQRMCDTATVGDTMHAAASLNDGLTDPIDEHMLDWKDVSKRKNYVLQQVTRCLQQVYMPDDTYKIPSRVWLDSQKDIPHIVTLGLQCALEEHARASSLSLESQVDATAASAGADIARTHMERDAAVASPGDINAADFFLSWLRYNVEDFTPNMPAQAQQNLLDNMKILVDLNFDPKRLNEIMQVRTACVCMCNYMHTYTYIYIYIYTYICIYSINDFGSFEQEQKHLPKQFEKNNIQNILEPVPEVEIKVSKKIESKAEKHDSNTYQQIVNVEPDLGAKVTADSEDKTDAETYETPNATTISMTAAANTTEQSNPQDGATFEQSEESSAAHQTSQDIFASTLTQPQQRATTSDSKKHTEFNTNAKVNTSNSSPHSSKPIDKKNTTSKQSYSKSFKKSNKVKSYNT</sequence>
<name>X6LYM7_RETFI</name>
<evidence type="ECO:0000313" key="3">
    <source>
        <dbReference type="Proteomes" id="UP000023152"/>
    </source>
</evidence>
<dbReference type="AlphaFoldDB" id="X6LYM7"/>
<protein>
    <submittedName>
        <fullName evidence="2">Uncharacterized protein</fullName>
    </submittedName>
</protein>